<feature type="binding site" evidence="4">
    <location>
        <position position="195"/>
    </location>
    <ligand>
        <name>[4Fe-4S] cluster</name>
        <dbReference type="ChEBI" id="CHEBI:49883"/>
    </ligand>
</feature>
<organism evidence="6 7">
    <name type="scientific">Acidomonas methanolica NBRC 104435</name>
    <dbReference type="NCBI Taxonomy" id="1231351"/>
    <lineage>
        <taxon>Bacteria</taxon>
        <taxon>Pseudomonadati</taxon>
        <taxon>Pseudomonadota</taxon>
        <taxon>Alphaproteobacteria</taxon>
        <taxon>Acetobacterales</taxon>
        <taxon>Acetobacteraceae</taxon>
        <taxon>Acidomonas</taxon>
    </lineage>
</organism>
<reference evidence="7" key="1">
    <citation type="journal article" date="2014" name="FEMS Microbiol. Lett.">
        <title>Draft Genomic DNA Sequence of the Facultatively Methylotrophic Bacterium Acidomonas methanolica type strain MB58.</title>
        <authorList>
            <person name="Higashiura N."/>
            <person name="Hadano H."/>
            <person name="Hirakawa H."/>
            <person name="Matsutani M."/>
            <person name="Takabe S."/>
            <person name="Matsushita K."/>
            <person name="Azuma Y."/>
        </authorList>
    </citation>
    <scope>NUCLEOTIDE SEQUENCE [LARGE SCALE GENOMIC DNA]</scope>
    <source>
        <strain evidence="7">MB58</strain>
    </source>
</reference>
<accession>A0A023D2B1</accession>
<feature type="domain" description="Phosphoadenosine phosphosulphate reductase" evidence="5">
    <location>
        <begin position="29"/>
        <end position="198"/>
    </location>
</feature>
<dbReference type="SUPFAM" id="SSF52402">
    <property type="entry name" value="Adenine nucleotide alpha hydrolases-like"/>
    <property type="match status" value="1"/>
</dbReference>
<dbReference type="PANTHER" id="PTHR46509">
    <property type="entry name" value="PHOSPHOADENOSINE PHOSPHOSULFATE REDUCTASE"/>
    <property type="match status" value="1"/>
</dbReference>
<keyword evidence="7" id="KW-1185">Reference proteome</keyword>
<keyword evidence="4" id="KW-0411">Iron-sulfur</keyword>
<keyword evidence="4" id="KW-0479">Metal-binding</keyword>
<evidence type="ECO:0000259" key="5">
    <source>
        <dbReference type="Pfam" id="PF01507"/>
    </source>
</evidence>
<dbReference type="GO" id="GO:0004604">
    <property type="term" value="F:phosphoadenylyl-sulfate reductase (thioredoxin) activity"/>
    <property type="evidence" value="ECO:0007669"/>
    <property type="project" value="UniProtKB-UniRule"/>
</dbReference>
<name>A0A023D2B1_ACIMT</name>
<dbReference type="InterPro" id="IPR002500">
    <property type="entry name" value="PAPS_reduct_dom"/>
</dbReference>
<dbReference type="Pfam" id="PF01507">
    <property type="entry name" value="PAPS_reduct"/>
    <property type="match status" value="1"/>
</dbReference>
<protein>
    <recommendedName>
        <fullName evidence="4">Adenosine 5'-phosphosulfate reductase</fullName>
        <shortName evidence="4">APS reductase</shortName>
        <ecNumber evidence="4">1.8.4.10</ecNumber>
    </recommendedName>
    <alternativeName>
        <fullName evidence="4">5'-adenylylsulfate reductase</fullName>
    </alternativeName>
    <alternativeName>
        <fullName evidence="4">Thioredoxin-dependent 5'-adenylylsulfate reductase</fullName>
    </alternativeName>
</protein>
<keyword evidence="4" id="KW-0963">Cytoplasm</keyword>
<feature type="active site" description="Nucleophile; cysteine thiosulfonate intermediate" evidence="4">
    <location>
        <position position="218"/>
    </location>
</feature>
<dbReference type="PIRSF" id="PIRSF000857">
    <property type="entry name" value="PAPS_reductase"/>
    <property type="match status" value="1"/>
</dbReference>
<gene>
    <name evidence="4" type="primary">cysH</name>
    <name evidence="6" type="ORF">Amme_015_061</name>
</gene>
<dbReference type="GO" id="GO:0046872">
    <property type="term" value="F:metal ion binding"/>
    <property type="evidence" value="ECO:0007669"/>
    <property type="project" value="UniProtKB-KW"/>
</dbReference>
<comment type="pathway">
    <text evidence="3 4">Sulfur metabolism; hydrogen sulfide biosynthesis; sulfite from sulfate.</text>
</comment>
<dbReference type="InterPro" id="IPR014729">
    <property type="entry name" value="Rossmann-like_a/b/a_fold"/>
</dbReference>
<reference evidence="6 7" key="2">
    <citation type="journal article" date="2014" name="FEMS Microbiol. Lett.">
        <title>Draft genomic DNA sequence of the facultatively methylotrophic bacterium Acidomonas methanolica type strain MB58.</title>
        <authorList>
            <person name="Higashiura N."/>
            <person name="Hadano H."/>
            <person name="Hirakawa H."/>
            <person name="Matsutani M."/>
            <person name="Takabe S."/>
            <person name="Matsushita K."/>
            <person name="Azuma Y."/>
        </authorList>
    </citation>
    <scope>NUCLEOTIDE SEQUENCE [LARGE SCALE GENOMIC DNA]</scope>
    <source>
        <strain evidence="6 7">MB58</strain>
    </source>
</reference>
<dbReference type="EC" id="1.8.4.10" evidence="4"/>
<dbReference type="GO" id="GO:0070814">
    <property type="term" value="P:hydrogen sulfide biosynthetic process"/>
    <property type="evidence" value="ECO:0007669"/>
    <property type="project" value="UniProtKB-UniRule"/>
</dbReference>
<dbReference type="PANTHER" id="PTHR46509:SF1">
    <property type="entry name" value="PHOSPHOADENOSINE PHOSPHOSULFATE REDUCTASE"/>
    <property type="match status" value="1"/>
</dbReference>
<comment type="subcellular location">
    <subcellularLocation>
        <location evidence="4">Cytoplasm</location>
    </subcellularLocation>
</comment>
<comment type="similarity">
    <text evidence="1 4">Belongs to the PAPS reductase family. CysH subfamily.</text>
</comment>
<dbReference type="HAMAP" id="MF_00063">
    <property type="entry name" value="CysH"/>
    <property type="match status" value="1"/>
</dbReference>
<dbReference type="Proteomes" id="UP000019760">
    <property type="component" value="Unassembled WGS sequence"/>
</dbReference>
<dbReference type="AlphaFoldDB" id="A0A023D2B1"/>
<evidence type="ECO:0000256" key="2">
    <source>
        <dbReference type="ARBA" id="ARBA00023002"/>
    </source>
</evidence>
<feature type="binding site" evidence="4">
    <location>
        <position position="111"/>
    </location>
    <ligand>
        <name>[4Fe-4S] cluster</name>
        <dbReference type="ChEBI" id="CHEBI:49883"/>
    </ligand>
</feature>
<proteinExistence type="inferred from homology"/>
<keyword evidence="4" id="KW-0408">Iron</keyword>
<evidence type="ECO:0000256" key="4">
    <source>
        <dbReference type="HAMAP-Rule" id="MF_00063"/>
    </source>
</evidence>
<comment type="caution">
    <text evidence="6">The sequence shown here is derived from an EMBL/GenBank/DDBJ whole genome shotgun (WGS) entry which is preliminary data.</text>
</comment>
<dbReference type="GO" id="GO:0005737">
    <property type="term" value="C:cytoplasm"/>
    <property type="evidence" value="ECO:0007669"/>
    <property type="project" value="UniProtKB-SubCell"/>
</dbReference>
<dbReference type="InterPro" id="IPR004511">
    <property type="entry name" value="PAPS/APS_Rdtase"/>
</dbReference>
<evidence type="ECO:0000256" key="3">
    <source>
        <dbReference type="ARBA" id="ARBA00024327"/>
    </source>
</evidence>
<sequence>MQDEEFDRLEQAAEASLMETALRVLRGRIAIVSSFGTESALLLAMAAEVDPDVPVLFLETGQHFPETLAYRDSLTRHLGLRDVRSIAPSDEALAARDPIGQLWHFDPDACCALRKVEPLDAALPPFDAWISGRKRSQAATRSALPLIERREDGTVKINPLASWTPREIDAEMTRRALPRHPLAALGYSSIGCAPCTRPVRDGEDPRAGRWSGLAKIECGIHQPS</sequence>
<dbReference type="GO" id="GO:0051539">
    <property type="term" value="F:4 iron, 4 sulfur cluster binding"/>
    <property type="evidence" value="ECO:0007669"/>
    <property type="project" value="UniProtKB-UniRule"/>
</dbReference>
<evidence type="ECO:0000313" key="7">
    <source>
        <dbReference type="Proteomes" id="UP000019760"/>
    </source>
</evidence>
<comment type="cofactor">
    <cofactor evidence="4">
        <name>[4Fe-4S] cluster</name>
        <dbReference type="ChEBI" id="CHEBI:49883"/>
    </cofactor>
    <text evidence="4">Binds 1 [4Fe-4S] cluster per subunit.</text>
</comment>
<comment type="function">
    <text evidence="4">Catalyzes the formation of sulfite from adenosine 5'-phosphosulfate (APS) using thioredoxin as an electron donor.</text>
</comment>
<feature type="binding site" evidence="4">
    <location>
        <position position="110"/>
    </location>
    <ligand>
        <name>[4Fe-4S] cluster</name>
        <dbReference type="ChEBI" id="CHEBI:49883"/>
    </ligand>
</feature>
<comment type="catalytic activity">
    <reaction evidence="4">
        <text>[thioredoxin]-disulfide + sulfite + AMP + 2 H(+) = adenosine 5'-phosphosulfate + [thioredoxin]-dithiol</text>
        <dbReference type="Rhea" id="RHEA:21976"/>
        <dbReference type="Rhea" id="RHEA-COMP:10698"/>
        <dbReference type="Rhea" id="RHEA-COMP:10700"/>
        <dbReference type="ChEBI" id="CHEBI:15378"/>
        <dbReference type="ChEBI" id="CHEBI:17359"/>
        <dbReference type="ChEBI" id="CHEBI:29950"/>
        <dbReference type="ChEBI" id="CHEBI:50058"/>
        <dbReference type="ChEBI" id="CHEBI:58243"/>
        <dbReference type="ChEBI" id="CHEBI:456215"/>
        <dbReference type="EC" id="1.8.4.10"/>
    </reaction>
</comment>
<dbReference type="EMBL" id="BAND01000015">
    <property type="protein sequence ID" value="GAJ28194.1"/>
    <property type="molecule type" value="Genomic_DNA"/>
</dbReference>
<evidence type="ECO:0000256" key="1">
    <source>
        <dbReference type="ARBA" id="ARBA00009732"/>
    </source>
</evidence>
<dbReference type="NCBIfam" id="NF002537">
    <property type="entry name" value="PRK02090.1"/>
    <property type="match status" value="1"/>
</dbReference>
<dbReference type="GO" id="GO:0019379">
    <property type="term" value="P:sulfate assimilation, phosphoadenylyl sulfate reduction by phosphoadenylyl-sulfate reductase (thioredoxin)"/>
    <property type="evidence" value="ECO:0007669"/>
    <property type="project" value="UniProtKB-UniRule"/>
</dbReference>
<feature type="binding site" evidence="4">
    <location>
        <position position="192"/>
    </location>
    <ligand>
        <name>[4Fe-4S] cluster</name>
        <dbReference type="ChEBI" id="CHEBI:49883"/>
    </ligand>
</feature>
<dbReference type="Gene3D" id="3.40.50.620">
    <property type="entry name" value="HUPs"/>
    <property type="match status" value="1"/>
</dbReference>
<evidence type="ECO:0000313" key="6">
    <source>
        <dbReference type="EMBL" id="GAJ28194.1"/>
    </source>
</evidence>
<keyword evidence="2 4" id="KW-0560">Oxidoreductase</keyword>
<dbReference type="GO" id="GO:0043866">
    <property type="term" value="F:adenylyl-sulfate reductase (thioredoxin) activity"/>
    <property type="evidence" value="ECO:0007669"/>
    <property type="project" value="UniProtKB-EC"/>
</dbReference>